<accession>A0A1R3IJ46</accession>
<dbReference type="Proteomes" id="UP000187203">
    <property type="component" value="Unassembled WGS sequence"/>
</dbReference>
<proteinExistence type="predicted"/>
<evidence type="ECO:0000313" key="2">
    <source>
        <dbReference type="Proteomes" id="UP000187203"/>
    </source>
</evidence>
<evidence type="ECO:0000313" key="1">
    <source>
        <dbReference type="EMBL" id="OMO82609.1"/>
    </source>
</evidence>
<comment type="caution">
    <text evidence="1">The sequence shown here is derived from an EMBL/GenBank/DDBJ whole genome shotgun (WGS) entry which is preliminary data.</text>
</comment>
<protein>
    <submittedName>
        <fullName evidence="1">Serpin-ZX</fullName>
    </submittedName>
</protein>
<keyword evidence="2" id="KW-1185">Reference proteome</keyword>
<reference evidence="2" key="1">
    <citation type="submission" date="2013-09" db="EMBL/GenBank/DDBJ databases">
        <title>Corchorus olitorius genome sequencing.</title>
        <authorList>
            <person name="Alam M."/>
            <person name="Haque M.S."/>
            <person name="Islam M.S."/>
            <person name="Emdad E.M."/>
            <person name="Islam M.M."/>
            <person name="Ahmed B."/>
            <person name="Halim A."/>
            <person name="Hossen Q.M.M."/>
            <person name="Hossain M.Z."/>
            <person name="Ahmed R."/>
            <person name="Khan M.M."/>
            <person name="Islam R."/>
            <person name="Rashid M.M."/>
            <person name="Khan S.A."/>
            <person name="Rahman M.S."/>
            <person name="Alam M."/>
            <person name="Yahiya A.S."/>
            <person name="Khan M.S."/>
            <person name="Azam M.S."/>
            <person name="Haque T."/>
            <person name="Lashkar M.Z.H."/>
            <person name="Akhand A.I."/>
            <person name="Morshed G."/>
            <person name="Roy S."/>
            <person name="Uddin K.S."/>
            <person name="Rabeya T."/>
            <person name="Hossain A.S."/>
            <person name="Chowdhury A."/>
            <person name="Snigdha A.R."/>
            <person name="Mortoza M.S."/>
            <person name="Matin S.A."/>
            <person name="Hoque S.M.E."/>
            <person name="Islam M.K."/>
            <person name="Roy D.K."/>
            <person name="Haider R."/>
            <person name="Moosa M.M."/>
            <person name="Elias S.M."/>
            <person name="Hasan A.M."/>
            <person name="Jahan S."/>
            <person name="Shafiuddin M."/>
            <person name="Mahmood N."/>
            <person name="Shommy N.S."/>
        </authorList>
    </citation>
    <scope>NUCLEOTIDE SEQUENCE [LARGE SCALE GENOMIC DNA]</scope>
    <source>
        <strain evidence="2">cv. O-4</strain>
    </source>
</reference>
<dbReference type="AlphaFoldDB" id="A0A1R3IJ46"/>
<dbReference type="EMBL" id="AWUE01018103">
    <property type="protein sequence ID" value="OMO82609.1"/>
    <property type="molecule type" value="Genomic_DNA"/>
</dbReference>
<organism evidence="1 2">
    <name type="scientific">Corchorus olitorius</name>
    <dbReference type="NCBI Taxonomy" id="93759"/>
    <lineage>
        <taxon>Eukaryota</taxon>
        <taxon>Viridiplantae</taxon>
        <taxon>Streptophyta</taxon>
        <taxon>Embryophyta</taxon>
        <taxon>Tracheophyta</taxon>
        <taxon>Spermatophyta</taxon>
        <taxon>Magnoliopsida</taxon>
        <taxon>eudicotyledons</taxon>
        <taxon>Gunneridae</taxon>
        <taxon>Pentapetalae</taxon>
        <taxon>rosids</taxon>
        <taxon>malvids</taxon>
        <taxon>Malvales</taxon>
        <taxon>Malvaceae</taxon>
        <taxon>Grewioideae</taxon>
        <taxon>Apeibeae</taxon>
        <taxon>Corchorus</taxon>
    </lineage>
</organism>
<gene>
    <name evidence="1" type="ORF">COLO4_22914</name>
</gene>
<name>A0A1R3IJ46_9ROSI</name>
<sequence length="61" mass="7235">MDMHLWEVRWQGESSILRLSKWASSVSHCPIFEFVVAWLNYLLAWWHVIAEMEPVIGAFKC</sequence>